<dbReference type="InterPro" id="IPR025660">
    <property type="entry name" value="Pept_his_AS"/>
</dbReference>
<feature type="domain" description="Peptidase C1A papain C-terminal" evidence="11">
    <location>
        <begin position="116"/>
        <end position="333"/>
    </location>
</feature>
<evidence type="ECO:0000259" key="11">
    <source>
        <dbReference type="SMART" id="SM00645"/>
    </source>
</evidence>
<feature type="chain" id="PRO_5031510778" description="cathepsin L" evidence="10">
    <location>
        <begin position="17"/>
        <end position="334"/>
    </location>
</feature>
<comment type="subunit">
    <text evidence="9">Dimer of a heavy and a light chain linked by disulfide bonds.</text>
</comment>
<gene>
    <name evidence="13" type="ORF">HERILL_LOCUS11595</name>
</gene>
<keyword evidence="2" id="KW-0645">Protease</keyword>
<evidence type="ECO:0000313" key="13">
    <source>
        <dbReference type="EMBL" id="CAD7089012.1"/>
    </source>
</evidence>
<evidence type="ECO:0000256" key="5">
    <source>
        <dbReference type="ARBA" id="ARBA00023145"/>
    </source>
</evidence>
<keyword evidence="3" id="KW-0378">Hydrolase</keyword>
<dbReference type="FunFam" id="3.90.70.10:FF:000006">
    <property type="entry name" value="Cathepsin S"/>
    <property type="match status" value="1"/>
</dbReference>
<reference evidence="13 14" key="1">
    <citation type="submission" date="2020-11" db="EMBL/GenBank/DDBJ databases">
        <authorList>
            <person name="Wallbank WR R."/>
            <person name="Pardo Diaz C."/>
            <person name="Kozak K."/>
            <person name="Martin S."/>
            <person name="Jiggins C."/>
            <person name="Moest M."/>
            <person name="Warren A I."/>
            <person name="Generalovic N T."/>
            <person name="Byers J.R.P. K."/>
            <person name="Montejo-Kovacevich G."/>
            <person name="Yen C E."/>
        </authorList>
    </citation>
    <scope>NUCLEOTIDE SEQUENCE [LARGE SCALE GENOMIC DNA]</scope>
</reference>
<feature type="domain" description="Cathepsin propeptide inhibitor" evidence="12">
    <location>
        <begin position="27"/>
        <end position="87"/>
    </location>
</feature>
<dbReference type="PROSITE" id="PS00139">
    <property type="entry name" value="THIOL_PROTEASE_CYS"/>
    <property type="match status" value="1"/>
</dbReference>
<keyword evidence="4" id="KW-0788">Thiol protease</keyword>
<evidence type="ECO:0000313" key="14">
    <source>
        <dbReference type="Proteomes" id="UP000594454"/>
    </source>
</evidence>
<proteinExistence type="inferred from homology"/>
<dbReference type="GO" id="GO:0006508">
    <property type="term" value="P:proteolysis"/>
    <property type="evidence" value="ECO:0007669"/>
    <property type="project" value="UniProtKB-KW"/>
</dbReference>
<dbReference type="SUPFAM" id="SSF54001">
    <property type="entry name" value="Cysteine proteinases"/>
    <property type="match status" value="1"/>
</dbReference>
<evidence type="ECO:0000259" key="12">
    <source>
        <dbReference type="SMART" id="SM00848"/>
    </source>
</evidence>
<dbReference type="CDD" id="cd02248">
    <property type="entry name" value="Peptidase_C1A"/>
    <property type="match status" value="1"/>
</dbReference>
<dbReference type="InterPro" id="IPR013128">
    <property type="entry name" value="Peptidase_C1A"/>
</dbReference>
<keyword evidence="6" id="KW-1015">Disulfide bond</keyword>
<evidence type="ECO:0000256" key="8">
    <source>
        <dbReference type="ARBA" id="ARBA00038911"/>
    </source>
</evidence>
<dbReference type="PRINTS" id="PR00705">
    <property type="entry name" value="PAPAIN"/>
</dbReference>
<comment type="catalytic activity">
    <reaction evidence="7">
        <text>Specificity close to that of papain. As compared to cathepsin B, cathepsin L exhibits higher activity toward protein substrates, but has little activity on Z-Arg-Arg-NHMec, and no peptidyl-dipeptidase activity.</text>
        <dbReference type="EC" id="3.4.22.15"/>
    </reaction>
</comment>
<dbReference type="PANTHER" id="PTHR12411">
    <property type="entry name" value="CYSTEINE PROTEASE FAMILY C1-RELATED"/>
    <property type="match status" value="1"/>
</dbReference>
<evidence type="ECO:0000256" key="9">
    <source>
        <dbReference type="ARBA" id="ARBA00063237"/>
    </source>
</evidence>
<feature type="signal peptide" evidence="10">
    <location>
        <begin position="1"/>
        <end position="16"/>
    </location>
</feature>
<keyword evidence="10" id="KW-0732">Signal</keyword>
<evidence type="ECO:0000256" key="2">
    <source>
        <dbReference type="ARBA" id="ARBA00022670"/>
    </source>
</evidence>
<dbReference type="InterPro" id="IPR039417">
    <property type="entry name" value="Peptidase_C1A_papain-like"/>
</dbReference>
<dbReference type="EC" id="3.4.22.15" evidence="8"/>
<dbReference type="GO" id="GO:0004197">
    <property type="term" value="F:cysteine-type endopeptidase activity"/>
    <property type="evidence" value="ECO:0007669"/>
    <property type="project" value="UniProtKB-EC"/>
</dbReference>
<evidence type="ECO:0000256" key="3">
    <source>
        <dbReference type="ARBA" id="ARBA00022801"/>
    </source>
</evidence>
<dbReference type="InParanoid" id="A0A7R8YYI6"/>
<evidence type="ECO:0000256" key="10">
    <source>
        <dbReference type="SAM" id="SignalP"/>
    </source>
</evidence>
<dbReference type="InterPro" id="IPR000668">
    <property type="entry name" value="Peptidase_C1A_C"/>
</dbReference>
<dbReference type="SMART" id="SM00645">
    <property type="entry name" value="Pept_C1"/>
    <property type="match status" value="1"/>
</dbReference>
<accession>A0A7R8YYI6</accession>
<name>A0A7R8YYI6_HERIL</name>
<dbReference type="EMBL" id="LR899012">
    <property type="protein sequence ID" value="CAD7089012.1"/>
    <property type="molecule type" value="Genomic_DNA"/>
</dbReference>
<dbReference type="Pfam" id="PF00112">
    <property type="entry name" value="Peptidase_C1"/>
    <property type="match status" value="1"/>
</dbReference>
<keyword evidence="14" id="KW-1185">Reference proteome</keyword>
<dbReference type="Gene3D" id="3.90.70.10">
    <property type="entry name" value="Cysteine proteinases"/>
    <property type="match status" value="1"/>
</dbReference>
<dbReference type="OrthoDB" id="10253408at2759"/>
<dbReference type="InterPro" id="IPR038765">
    <property type="entry name" value="Papain-like_cys_pep_sf"/>
</dbReference>
<dbReference type="SMART" id="SM00848">
    <property type="entry name" value="Inhibitor_I29"/>
    <property type="match status" value="1"/>
</dbReference>
<evidence type="ECO:0000256" key="6">
    <source>
        <dbReference type="ARBA" id="ARBA00023157"/>
    </source>
</evidence>
<sequence>MNPALVTLIFIVAVNADMYSDVIQEEWKAFKMEHEKLYQDETEEQLRMKIFIENREWIAKHNQLYALGLVSYKLGVTPFADMSQQEFMEIFNGYQASAESEDNNTLPYLSPANVDIATSVDWRKAGAVTPIKNQGYCGACWAFSTTGALEGQHFRKNGSLVSLSEQNLIDCSYGFGNYGCRGGTETRALNYVIRNHGIDTEQSYSYVGKDNEDCRFNPKTVGATAQATIRIPSGNDKALLSAVATVGPISVAIDASSFTFKHYSGGIYQDWRCNRNRLTHSVLLVGYGTDSKNRDYWLVKNSWGTKWGEEGYVRMSRRVTNNCGISTDATYPLV</sequence>
<keyword evidence="5" id="KW-0865">Zymogen</keyword>
<dbReference type="InterPro" id="IPR025661">
    <property type="entry name" value="Pept_asp_AS"/>
</dbReference>
<evidence type="ECO:0000256" key="7">
    <source>
        <dbReference type="ARBA" id="ARBA00036319"/>
    </source>
</evidence>
<dbReference type="PROSITE" id="PS00639">
    <property type="entry name" value="THIOL_PROTEASE_HIS"/>
    <property type="match status" value="1"/>
</dbReference>
<evidence type="ECO:0000256" key="4">
    <source>
        <dbReference type="ARBA" id="ARBA00022807"/>
    </source>
</evidence>
<dbReference type="InterPro" id="IPR013201">
    <property type="entry name" value="Prot_inhib_I29"/>
</dbReference>
<organism evidence="13 14">
    <name type="scientific">Hermetia illucens</name>
    <name type="common">Black soldier fly</name>
    <dbReference type="NCBI Taxonomy" id="343691"/>
    <lineage>
        <taxon>Eukaryota</taxon>
        <taxon>Metazoa</taxon>
        <taxon>Ecdysozoa</taxon>
        <taxon>Arthropoda</taxon>
        <taxon>Hexapoda</taxon>
        <taxon>Insecta</taxon>
        <taxon>Pterygota</taxon>
        <taxon>Neoptera</taxon>
        <taxon>Endopterygota</taxon>
        <taxon>Diptera</taxon>
        <taxon>Brachycera</taxon>
        <taxon>Stratiomyomorpha</taxon>
        <taxon>Stratiomyidae</taxon>
        <taxon>Hermetiinae</taxon>
        <taxon>Hermetia</taxon>
    </lineage>
</organism>
<protein>
    <recommendedName>
        <fullName evidence="8">cathepsin L</fullName>
        <ecNumber evidence="8">3.4.22.15</ecNumber>
    </recommendedName>
</protein>
<evidence type="ECO:0000256" key="1">
    <source>
        <dbReference type="ARBA" id="ARBA00008455"/>
    </source>
</evidence>
<dbReference type="PROSITE" id="PS00640">
    <property type="entry name" value="THIOL_PROTEASE_ASN"/>
    <property type="match status" value="1"/>
</dbReference>
<comment type="similarity">
    <text evidence="1">Belongs to the peptidase C1 family.</text>
</comment>
<dbReference type="InterPro" id="IPR000169">
    <property type="entry name" value="Pept_cys_AS"/>
</dbReference>
<dbReference type="Pfam" id="PF08246">
    <property type="entry name" value="Inhibitor_I29"/>
    <property type="match status" value="1"/>
</dbReference>
<dbReference type="Proteomes" id="UP000594454">
    <property type="component" value="Chromosome 4"/>
</dbReference>
<dbReference type="AlphaFoldDB" id="A0A7R8YYI6"/>